<dbReference type="Proteomes" id="UP000297299">
    <property type="component" value="Unassembled WGS sequence"/>
</dbReference>
<dbReference type="EMBL" id="PHWZ01000170">
    <property type="protein sequence ID" value="TEY61344.1"/>
    <property type="molecule type" value="Genomic_DNA"/>
</dbReference>
<accession>A0A4Y8D3J4</accession>
<gene>
    <name evidence="1" type="ORF">BOTCAL_0170g00100</name>
</gene>
<protein>
    <submittedName>
        <fullName evidence="1">Uncharacterized protein</fullName>
    </submittedName>
</protein>
<evidence type="ECO:0000313" key="2">
    <source>
        <dbReference type="Proteomes" id="UP000297299"/>
    </source>
</evidence>
<comment type="caution">
    <text evidence="1">The sequence shown here is derived from an EMBL/GenBank/DDBJ whole genome shotgun (WGS) entry which is preliminary data.</text>
</comment>
<dbReference type="AlphaFoldDB" id="A0A4Y8D3J4"/>
<evidence type="ECO:0000313" key="1">
    <source>
        <dbReference type="EMBL" id="TEY61344.1"/>
    </source>
</evidence>
<proteinExistence type="predicted"/>
<reference evidence="1 2" key="1">
    <citation type="submission" date="2017-11" db="EMBL/GenBank/DDBJ databases">
        <title>Comparative genomics of Botrytis spp.</title>
        <authorList>
            <person name="Valero-Jimenez C.A."/>
            <person name="Tapia P."/>
            <person name="Veloso J."/>
            <person name="Silva-Moreno E."/>
            <person name="Staats M."/>
            <person name="Valdes J.H."/>
            <person name="Van Kan J.A.L."/>
        </authorList>
    </citation>
    <scope>NUCLEOTIDE SEQUENCE [LARGE SCALE GENOMIC DNA]</scope>
    <source>
        <strain evidence="1 2">MUCL2830</strain>
    </source>
</reference>
<keyword evidence="2" id="KW-1185">Reference proteome</keyword>
<sequence>MNHVTNKEWLATPFEVHDEEYYSQVASSPRSKPQDSIVTNFNVQAPPLQNSPVTTAASNESVKQPQPVTILPLKGNDVPPFPPKPKCQFLEAFDDTIISILKKFDNVIGDPDIEFVKHMEAVLGPVLSVLKVQRVRIDTEIAERIEACVTREKNLAAQERQFVRRKVACNKKEKELVAKSEDHNGFCYRTIVKIGHHSRFY</sequence>
<name>A0A4Y8D3J4_9HELO</name>
<organism evidence="1 2">
    <name type="scientific">Botryotinia calthae</name>
    <dbReference type="NCBI Taxonomy" id="38488"/>
    <lineage>
        <taxon>Eukaryota</taxon>
        <taxon>Fungi</taxon>
        <taxon>Dikarya</taxon>
        <taxon>Ascomycota</taxon>
        <taxon>Pezizomycotina</taxon>
        <taxon>Leotiomycetes</taxon>
        <taxon>Helotiales</taxon>
        <taxon>Sclerotiniaceae</taxon>
        <taxon>Botryotinia</taxon>
    </lineage>
</organism>